<gene>
    <name evidence="1" type="ORF">BDW42DRAFT_166477</name>
</gene>
<sequence>MSCERQDNAIQPHCCLRHILTSPLFCQHHSTILHISNITRISTSTYITLPNMLPTDLVEVDSLEALVIIDNELDPLSPAAPPPPDTVQLTGHIGTLAVNSPHRVDNRGECHKEVQMEDICCSAHGLSVLVTATKGDKKHSVLFDAGPEGDAWERNVKRLRPDLSCVEVVQLSHWHRDHSGGLPRAVQMIADAKKAKGQTDRVVVDLQPDRPDYRGGRVGETIFSFQADPTFEELEAAGGRVEKHADAHTVLDDFFLVSGKIPRRTPYEVGLRSGMRFDREENEWVSDELIADERFLMCNLKDKGVVMFTACSHAGVVNCAQHSLEFVDKAVPLHAVVGGFHLATADASLLDSTVRDLKRLDPAVLLPGHCSGWRAKFEIEKKMPGTLVPCSVGIKIAF</sequence>
<dbReference type="InterPro" id="IPR052926">
    <property type="entry name" value="Metallo-beta-lactamase_dom"/>
</dbReference>
<dbReference type="SUPFAM" id="SSF56281">
    <property type="entry name" value="Metallo-hydrolase/oxidoreductase"/>
    <property type="match status" value="1"/>
</dbReference>
<evidence type="ECO:0000313" key="1">
    <source>
        <dbReference type="EMBL" id="PLN82495.1"/>
    </source>
</evidence>
<dbReference type="Proteomes" id="UP000235023">
    <property type="component" value="Unassembled WGS sequence"/>
</dbReference>
<protein>
    <submittedName>
        <fullName evidence="1">Metallo-beta-lactamase superfamily protein</fullName>
    </submittedName>
</protein>
<dbReference type="InterPro" id="IPR041712">
    <property type="entry name" value="DHPS-like_MBL-fold"/>
</dbReference>
<proteinExistence type="predicted"/>
<dbReference type="Gene3D" id="3.60.15.10">
    <property type="entry name" value="Ribonuclease Z/Hydroxyacylglutathione hydrolase-like"/>
    <property type="match status" value="1"/>
</dbReference>
<accession>A0A2J5HYF1</accession>
<reference evidence="2" key="1">
    <citation type="submission" date="2017-12" db="EMBL/GenBank/DDBJ databases">
        <authorList>
            <consortium name="DOE Joint Genome Institute"/>
            <person name="Mondo S.J."/>
            <person name="Kjaerbolling I."/>
            <person name="Vesth T.C."/>
            <person name="Frisvad J.C."/>
            <person name="Nybo J.L."/>
            <person name="Theobald S."/>
            <person name="Kuo A."/>
            <person name="Bowyer P."/>
            <person name="Matsuda Y."/>
            <person name="Lyhne E.K."/>
            <person name="Kogle M.E."/>
            <person name="Clum A."/>
            <person name="Lipzen A."/>
            <person name="Salamov A."/>
            <person name="Ngan C.Y."/>
            <person name="Daum C."/>
            <person name="Chiniquy J."/>
            <person name="Barry K."/>
            <person name="LaButti K."/>
            <person name="Haridas S."/>
            <person name="Simmons B.A."/>
            <person name="Magnuson J.K."/>
            <person name="Mortensen U.H."/>
            <person name="Larsen T.O."/>
            <person name="Grigoriev I.V."/>
            <person name="Baker S.E."/>
            <person name="Andersen M.R."/>
            <person name="Nordberg H.P."/>
            <person name="Cantor M.N."/>
            <person name="Hua S.X."/>
        </authorList>
    </citation>
    <scope>NUCLEOTIDE SEQUENCE [LARGE SCALE GENOMIC DNA]</scope>
    <source>
        <strain evidence="2">IBT 19404</strain>
    </source>
</reference>
<keyword evidence="2" id="KW-1185">Reference proteome</keyword>
<dbReference type="PANTHER" id="PTHR13754">
    <property type="entry name" value="METALLO-BETA-LACTAMASE SUPERFAMILY PROTEIN"/>
    <property type="match status" value="1"/>
</dbReference>
<dbReference type="EMBL" id="KZ559526">
    <property type="protein sequence ID" value="PLN82495.1"/>
    <property type="molecule type" value="Genomic_DNA"/>
</dbReference>
<evidence type="ECO:0000313" key="2">
    <source>
        <dbReference type="Proteomes" id="UP000235023"/>
    </source>
</evidence>
<dbReference type="CDD" id="cd07713">
    <property type="entry name" value="DHPS-like_MBL-fold"/>
    <property type="match status" value="1"/>
</dbReference>
<dbReference type="OrthoDB" id="1470350at2759"/>
<dbReference type="AlphaFoldDB" id="A0A2J5HYF1"/>
<dbReference type="GO" id="GO:0016740">
    <property type="term" value="F:transferase activity"/>
    <property type="evidence" value="ECO:0007669"/>
    <property type="project" value="TreeGrafter"/>
</dbReference>
<dbReference type="PANTHER" id="PTHR13754:SF13">
    <property type="entry name" value="METALLO-BETA-LACTAMASE SUPERFAMILY PROTEIN (AFU_ORTHOLOGUE AFUA_3G07630)"/>
    <property type="match status" value="1"/>
</dbReference>
<organism evidence="1 2">
    <name type="scientific">Aspergillus taichungensis</name>
    <dbReference type="NCBI Taxonomy" id="482145"/>
    <lineage>
        <taxon>Eukaryota</taxon>
        <taxon>Fungi</taxon>
        <taxon>Dikarya</taxon>
        <taxon>Ascomycota</taxon>
        <taxon>Pezizomycotina</taxon>
        <taxon>Eurotiomycetes</taxon>
        <taxon>Eurotiomycetidae</taxon>
        <taxon>Eurotiales</taxon>
        <taxon>Aspergillaceae</taxon>
        <taxon>Aspergillus</taxon>
        <taxon>Aspergillus subgen. Circumdati</taxon>
    </lineage>
</organism>
<name>A0A2J5HYF1_9EURO</name>
<dbReference type="InterPro" id="IPR036866">
    <property type="entry name" value="RibonucZ/Hydroxyglut_hydro"/>
</dbReference>